<evidence type="ECO:0000259" key="1">
    <source>
        <dbReference type="Pfam" id="PF08401"/>
    </source>
</evidence>
<dbReference type="SUPFAM" id="SSF52540">
    <property type="entry name" value="P-loop containing nucleoside triphosphate hydrolases"/>
    <property type="match status" value="1"/>
</dbReference>
<dbReference type="RefSeq" id="WP_348721723.1">
    <property type="nucleotide sequence ID" value="NZ_CAXJIO010000018.1"/>
</dbReference>
<evidence type="ECO:0000313" key="3">
    <source>
        <dbReference type="EMBL" id="CAL2104630.1"/>
    </source>
</evidence>
<gene>
    <name evidence="3" type="ORF">T190423A01A_90055</name>
</gene>
<evidence type="ECO:0000259" key="2">
    <source>
        <dbReference type="Pfam" id="PF18818"/>
    </source>
</evidence>
<feature type="domain" description="N-terminal" evidence="1">
    <location>
        <begin position="126"/>
        <end position="250"/>
    </location>
</feature>
<comment type="caution">
    <text evidence="3">The sequence shown here is derived from an EMBL/GenBank/DDBJ whole genome shotgun (WGS) entry which is preliminary data.</text>
</comment>
<organism evidence="3 4">
    <name type="scientific">Tenacibaculum polynesiense</name>
    <dbReference type="NCBI Taxonomy" id="3137857"/>
    <lineage>
        <taxon>Bacteria</taxon>
        <taxon>Pseudomonadati</taxon>
        <taxon>Bacteroidota</taxon>
        <taxon>Flavobacteriia</taxon>
        <taxon>Flavobacteriales</taxon>
        <taxon>Flavobacteriaceae</taxon>
        <taxon>Tenacibaculum</taxon>
    </lineage>
</organism>
<reference evidence="3 4" key="1">
    <citation type="submission" date="2024-05" db="EMBL/GenBank/DDBJ databases">
        <authorList>
            <person name="Duchaud E."/>
        </authorList>
    </citation>
    <scope>NUCLEOTIDE SEQUENCE [LARGE SCALE GENOMIC DNA]</scope>
    <source>
        <strain evidence="3">Ena-SAMPLE-TAB-13-05-2024-13:56:06:370-140308</strain>
    </source>
</reference>
<feature type="domain" description="Polyvalent protein metallopeptidase" evidence="2">
    <location>
        <begin position="323"/>
        <end position="441"/>
    </location>
</feature>
<evidence type="ECO:0000313" key="4">
    <source>
        <dbReference type="Proteomes" id="UP001497527"/>
    </source>
</evidence>
<keyword evidence="4" id="KW-1185">Reference proteome</keyword>
<dbReference type="Proteomes" id="UP001497527">
    <property type="component" value="Unassembled WGS sequence"/>
</dbReference>
<proteinExistence type="predicted"/>
<dbReference type="EMBL" id="CAXJIO010000018">
    <property type="protein sequence ID" value="CAL2104630.1"/>
    <property type="molecule type" value="Genomic_DNA"/>
</dbReference>
<protein>
    <submittedName>
        <fullName evidence="3">Antirestriction protein ArdC</fullName>
    </submittedName>
</protein>
<name>A0ABM9PGJ7_9FLAO</name>
<dbReference type="InterPro" id="IPR041459">
    <property type="entry name" value="MPTase-PolyVal"/>
</dbReference>
<accession>A0ABM9PGJ7</accession>
<dbReference type="Gene3D" id="3.40.50.300">
    <property type="entry name" value="P-loop containing nucleotide triphosphate hydrolases"/>
    <property type="match status" value="1"/>
</dbReference>
<dbReference type="InterPro" id="IPR027417">
    <property type="entry name" value="P-loop_NTPase"/>
</dbReference>
<dbReference type="Pfam" id="PF08401">
    <property type="entry name" value="ArdcN"/>
    <property type="match status" value="1"/>
</dbReference>
<sequence>MITTRKFQQLHNTNVHKATLQQLLEEAKKENNTHVVYRIAKLLNTYPDEDYFALEIKKYNQSANSSVSINDALDSNGNLKAGWQFVGGNIVRTPPSEIPEELLAGLEYIEEKDSPEALNAPVSPDAIYQMITDSMIQAIDKASGFEYTQEWDDTLTNGGYLTPTNFVSKKPYRGINYILLKNSDLFSVFSNPYFLTFNQIKDLKGKLKKGAKGLPVVYFTRLYQFEDKKKKLNFGTYQKEKMVAFLKSKSYDIKQFDTLVKIIPILKYYKVFNGADIEGIDFELEKLSDLQKAKLGYLAPKPNQGETIAFAESILKHLPKDAAPIKVSPNGQAYYDGNKDLVFVPDFSSFKNSQDYYRVLFHELTHSTAHKKRLHRDLSGKFGSLPYAKEELVAEFGSVFLSAQAGILWKTNKNHAEYIKNWMLAISFMEKDNRLLMRAASAAQKAADYLLQVNEHGEPKFYQELKKELQIKSEEKLPPTKINDYKAWQEMVQPFYTNNVSLAYYKAAFKTTINSKKELKESIAKTYTLDKLKRLVYASGKKDNYVNAYYDNLLFLFINSSVMVGYQNTFEEKVSEIVNKADEKYLQELLQQLKKDQKPVKITKNPKLINQLSLFGAKKKKPENLIDVVIEPIKLTEEKKPVISPSITRNKTEKEIPKPLKSNIQQKTRRNSLAEKRQEFKNRKVEFYNIDDADINEFLGRIEIKQTESVVITSAGGQGSGKTTFAFRLINAFAKHYTVGHASIEEAPDSNLYWQKADKYIVPERLHNIEAPKINNTSDLHKLIENNEVIVIDSFAKMQEIERGFEIDKDLRKKYNGKLFIVIFQQTSDGKMRGGTKSQFDADIVLLTEKFERFEENYVYANKNRYQNKSLDLLQYNILHGRLTSKMEEEFCDVVI</sequence>
<dbReference type="InterPro" id="IPR013610">
    <property type="entry name" value="ArdC_N"/>
</dbReference>
<dbReference type="Pfam" id="PF18818">
    <property type="entry name" value="MPTase-PolyVal"/>
    <property type="match status" value="1"/>
</dbReference>